<gene>
    <name evidence="1" type="ORF">NKI81_30035</name>
</gene>
<proteinExistence type="predicted"/>
<protein>
    <submittedName>
        <fullName evidence="1">Uncharacterized protein</fullName>
    </submittedName>
</protein>
<evidence type="ECO:0000313" key="2">
    <source>
        <dbReference type="Proteomes" id="UP001480082"/>
    </source>
</evidence>
<sequence length="84" mass="8868">MVASENEIGPVHGGGTVIRRRPPFPRQAASQVGSADENDIAGYMSAAAQDWMIQPSSRRDGTAGVTVEASQLIVYEAFFDAADA</sequence>
<reference evidence="1 2" key="1">
    <citation type="journal article" date="2024" name="Proc. Natl. Acad. Sci. U.S.A.">
        <title>The evolutionary genomics of adaptation to stress in wild rhizobium bacteria.</title>
        <authorList>
            <person name="Kehlet-Delgado H."/>
            <person name="Montoya A.P."/>
            <person name="Jensen K.T."/>
            <person name="Wendlandt C.E."/>
            <person name="Dexheimer C."/>
            <person name="Roberts M."/>
            <person name="Torres Martinez L."/>
            <person name="Friesen M.L."/>
            <person name="Griffitts J.S."/>
            <person name="Porter S.S."/>
        </authorList>
    </citation>
    <scope>NUCLEOTIDE SEQUENCE [LARGE SCALE GENOMIC DNA]</scope>
    <source>
        <strain evidence="1 2">M0468</strain>
    </source>
</reference>
<keyword evidence="2" id="KW-1185">Reference proteome</keyword>
<dbReference type="Proteomes" id="UP001480082">
    <property type="component" value="Unassembled WGS sequence"/>
</dbReference>
<name>A0ACC6T896_9HYPH</name>
<organism evidence="1 2">
    <name type="scientific">Mesorhizobium australicum</name>
    <dbReference type="NCBI Taxonomy" id="536018"/>
    <lineage>
        <taxon>Bacteria</taxon>
        <taxon>Pseudomonadati</taxon>
        <taxon>Pseudomonadota</taxon>
        <taxon>Alphaproteobacteria</taxon>
        <taxon>Hyphomicrobiales</taxon>
        <taxon>Phyllobacteriaceae</taxon>
        <taxon>Mesorhizobium</taxon>
    </lineage>
</organism>
<evidence type="ECO:0000313" key="1">
    <source>
        <dbReference type="EMBL" id="MER9288105.1"/>
    </source>
</evidence>
<accession>A0ACC6T896</accession>
<dbReference type="EMBL" id="JAMYRI010000029">
    <property type="protein sequence ID" value="MER9288105.1"/>
    <property type="molecule type" value="Genomic_DNA"/>
</dbReference>
<comment type="caution">
    <text evidence="1">The sequence shown here is derived from an EMBL/GenBank/DDBJ whole genome shotgun (WGS) entry which is preliminary data.</text>
</comment>